<dbReference type="GO" id="GO:0005524">
    <property type="term" value="F:ATP binding"/>
    <property type="evidence" value="ECO:0007669"/>
    <property type="project" value="InterPro"/>
</dbReference>
<feature type="domain" description="Protein kinase" evidence="1">
    <location>
        <begin position="1"/>
        <end position="103"/>
    </location>
</feature>
<sequence length="304" mass="35658">MGCMDPAIKKTSGVTHKSDIYSFGVVLFEILCGRKAFTGDRNLALLAKYHYENKTLHDIIDLDQQMSPKSFLKYSHLAYSCLKEDRPHRPDVNYITNELEKVLELEQQYENLNWRAKIVNFHYSTPVPSNQEHGDYLGWICRTCYRDPEYEKNGMLKRESDIYSFGVVLFEVLCGRLVNDPIYMKKNERGLAPLVRHHFYNGTQEDMIDPIIMEETRENNMDSLHIVIEIANQCMAENQDQRPTMKVVVKELEKALCTFKTRPWQGRVLQNLFLFGQHSVIYDMMRLLLYYSPMTRVCSRKNTS</sequence>
<organism evidence="2 3">
    <name type="scientific">Tagetes erecta</name>
    <name type="common">African marigold</name>
    <dbReference type="NCBI Taxonomy" id="13708"/>
    <lineage>
        <taxon>Eukaryota</taxon>
        <taxon>Viridiplantae</taxon>
        <taxon>Streptophyta</taxon>
        <taxon>Embryophyta</taxon>
        <taxon>Tracheophyta</taxon>
        <taxon>Spermatophyta</taxon>
        <taxon>Magnoliopsida</taxon>
        <taxon>eudicotyledons</taxon>
        <taxon>Gunneridae</taxon>
        <taxon>Pentapetalae</taxon>
        <taxon>asterids</taxon>
        <taxon>campanulids</taxon>
        <taxon>Asterales</taxon>
        <taxon>Asteraceae</taxon>
        <taxon>Asteroideae</taxon>
        <taxon>Heliantheae alliance</taxon>
        <taxon>Tageteae</taxon>
        <taxon>Tagetes</taxon>
    </lineage>
</organism>
<keyword evidence="3" id="KW-1185">Reference proteome</keyword>
<evidence type="ECO:0000259" key="1">
    <source>
        <dbReference type="PROSITE" id="PS50011"/>
    </source>
</evidence>
<dbReference type="PROSITE" id="PS50011">
    <property type="entry name" value="PROTEIN_KINASE_DOM"/>
    <property type="match status" value="1"/>
</dbReference>
<dbReference type="InterPro" id="IPR045272">
    <property type="entry name" value="ANXUR1/2-like"/>
</dbReference>
<evidence type="ECO:0000313" key="3">
    <source>
        <dbReference type="Proteomes" id="UP001229421"/>
    </source>
</evidence>
<dbReference type="GO" id="GO:0005886">
    <property type="term" value="C:plasma membrane"/>
    <property type="evidence" value="ECO:0007669"/>
    <property type="project" value="TreeGrafter"/>
</dbReference>
<dbReference type="Gene3D" id="1.10.510.10">
    <property type="entry name" value="Transferase(Phosphotransferase) domain 1"/>
    <property type="match status" value="2"/>
</dbReference>
<comment type="caution">
    <text evidence="2">The sequence shown here is derived from an EMBL/GenBank/DDBJ whole genome shotgun (WGS) entry which is preliminary data.</text>
</comment>
<dbReference type="PANTHER" id="PTHR27003">
    <property type="entry name" value="OS07G0166700 PROTEIN"/>
    <property type="match status" value="1"/>
</dbReference>
<proteinExistence type="predicted"/>
<name>A0AAD8JU12_TARER</name>
<dbReference type="SUPFAM" id="SSF56112">
    <property type="entry name" value="Protein kinase-like (PK-like)"/>
    <property type="match status" value="2"/>
</dbReference>
<dbReference type="PANTHER" id="PTHR27003:SF471">
    <property type="entry name" value="VASCULAR ENDOTHELIAL GROWTH FACTOR RECEPTOR 2 (VEGFR2)-RELATED"/>
    <property type="match status" value="1"/>
</dbReference>
<dbReference type="Proteomes" id="UP001229421">
    <property type="component" value="Unassembled WGS sequence"/>
</dbReference>
<dbReference type="InterPro" id="IPR000719">
    <property type="entry name" value="Prot_kinase_dom"/>
</dbReference>
<dbReference type="EMBL" id="JAUHHV010000010">
    <property type="protein sequence ID" value="KAK1410784.1"/>
    <property type="molecule type" value="Genomic_DNA"/>
</dbReference>
<dbReference type="GO" id="GO:0009506">
    <property type="term" value="C:plasmodesma"/>
    <property type="evidence" value="ECO:0007669"/>
    <property type="project" value="TreeGrafter"/>
</dbReference>
<evidence type="ECO:0000313" key="2">
    <source>
        <dbReference type="EMBL" id="KAK1410784.1"/>
    </source>
</evidence>
<reference evidence="2" key="1">
    <citation type="journal article" date="2023" name="bioRxiv">
        <title>Improved chromosome-level genome assembly for marigold (Tagetes erecta).</title>
        <authorList>
            <person name="Jiang F."/>
            <person name="Yuan L."/>
            <person name="Wang S."/>
            <person name="Wang H."/>
            <person name="Xu D."/>
            <person name="Wang A."/>
            <person name="Fan W."/>
        </authorList>
    </citation>
    <scope>NUCLEOTIDE SEQUENCE</scope>
    <source>
        <strain evidence="2">WSJ</strain>
        <tissue evidence="2">Leaf</tissue>
    </source>
</reference>
<dbReference type="InterPro" id="IPR011009">
    <property type="entry name" value="Kinase-like_dom_sf"/>
</dbReference>
<protein>
    <recommendedName>
        <fullName evidence="1">Protein kinase domain-containing protein</fullName>
    </recommendedName>
</protein>
<dbReference type="InterPro" id="IPR001245">
    <property type="entry name" value="Ser-Thr/Tyr_kinase_cat_dom"/>
</dbReference>
<gene>
    <name evidence="2" type="ORF">QVD17_37323</name>
</gene>
<dbReference type="AlphaFoldDB" id="A0AAD8JU12"/>
<dbReference type="Pfam" id="PF07714">
    <property type="entry name" value="PK_Tyr_Ser-Thr"/>
    <property type="match status" value="2"/>
</dbReference>
<dbReference type="GO" id="GO:0004714">
    <property type="term" value="F:transmembrane receptor protein tyrosine kinase activity"/>
    <property type="evidence" value="ECO:0007669"/>
    <property type="project" value="InterPro"/>
</dbReference>
<accession>A0AAD8JU12</accession>